<evidence type="ECO:0000256" key="3">
    <source>
        <dbReference type="SAM" id="Phobius"/>
    </source>
</evidence>
<dbReference type="PIRSF" id="PIRSF005690">
    <property type="entry name" value="GerBA"/>
    <property type="match status" value="1"/>
</dbReference>
<dbReference type="PANTHER" id="PTHR22550:SF16">
    <property type="entry name" value="SPORE GERMINATION PROTEIN"/>
    <property type="match status" value="1"/>
</dbReference>
<dbReference type="Pfam" id="PF03323">
    <property type="entry name" value="GerA"/>
    <property type="match status" value="1"/>
</dbReference>
<dbReference type="OrthoDB" id="9772630at2"/>
<comment type="caution">
    <text evidence="4">The sequence shown here is derived from an EMBL/GenBank/DDBJ whole genome shotgun (WGS) entry which is preliminary data.</text>
</comment>
<dbReference type="InterPro" id="IPR050768">
    <property type="entry name" value="UPF0353/GerABKA_families"/>
</dbReference>
<dbReference type="EMBL" id="CAVN010000088">
    <property type="protein sequence ID" value="CDF57595.1"/>
    <property type="molecule type" value="Genomic_DNA"/>
</dbReference>
<organism evidence="4 5">
    <name type="scientific">Thermobrachium celere DSM 8682</name>
    <dbReference type="NCBI Taxonomy" id="941824"/>
    <lineage>
        <taxon>Bacteria</taxon>
        <taxon>Bacillati</taxon>
        <taxon>Bacillota</taxon>
        <taxon>Clostridia</taxon>
        <taxon>Eubacteriales</taxon>
        <taxon>Clostridiaceae</taxon>
        <taxon>Thermobrachium</taxon>
    </lineage>
</organism>
<evidence type="ECO:0000313" key="5">
    <source>
        <dbReference type="Proteomes" id="UP000014923"/>
    </source>
</evidence>
<dbReference type="AlphaFoldDB" id="R7RQR9"/>
<dbReference type="PANTHER" id="PTHR22550">
    <property type="entry name" value="SPORE GERMINATION PROTEIN"/>
    <property type="match status" value="1"/>
</dbReference>
<keyword evidence="5" id="KW-1185">Reference proteome</keyword>
<feature type="transmembrane region" description="Helical" evidence="3">
    <location>
        <begin position="380"/>
        <end position="399"/>
    </location>
</feature>
<evidence type="ECO:0000313" key="4">
    <source>
        <dbReference type="EMBL" id="CDF57595.1"/>
    </source>
</evidence>
<evidence type="ECO:0000256" key="2">
    <source>
        <dbReference type="ARBA" id="ARBA00023136"/>
    </source>
</evidence>
<keyword evidence="3" id="KW-1133">Transmembrane helix</keyword>
<dbReference type="GO" id="GO:0009847">
    <property type="term" value="P:spore germination"/>
    <property type="evidence" value="ECO:0007669"/>
    <property type="project" value="InterPro"/>
</dbReference>
<name>R7RQR9_9CLOT</name>
<feature type="transmembrane region" description="Helical" evidence="3">
    <location>
        <begin position="291"/>
        <end position="310"/>
    </location>
</feature>
<accession>R7RQR9</accession>
<dbReference type="HOGENOM" id="CLU_021639_4_1_9"/>
<keyword evidence="2 3" id="KW-0472">Membrane</keyword>
<dbReference type="eggNOG" id="COG0697">
    <property type="taxonomic scope" value="Bacteria"/>
</dbReference>
<dbReference type="InterPro" id="IPR004995">
    <property type="entry name" value="Spore_Ger"/>
</dbReference>
<gene>
    <name evidence="4" type="ORF">TCEL_01509</name>
</gene>
<keyword evidence="3" id="KW-0812">Transmembrane</keyword>
<feature type="transmembrane region" description="Helical" evidence="3">
    <location>
        <begin position="411"/>
        <end position="439"/>
    </location>
</feature>
<proteinExistence type="inferred from homology"/>
<dbReference type="GO" id="GO:0016020">
    <property type="term" value="C:membrane"/>
    <property type="evidence" value="ECO:0007669"/>
    <property type="project" value="InterPro"/>
</dbReference>
<reference evidence="4" key="1">
    <citation type="submission" date="2013-03" db="EMBL/GenBank/DDBJ databases">
        <title>Draft genome sequence of the hydrogen-ethanol-producing anaerobic alkalithermophilic Caloramator celere.</title>
        <authorList>
            <person name="Ciranna A."/>
            <person name="Larjo A."/>
            <person name="Kivisto A."/>
            <person name="Santala V."/>
            <person name="Roos C."/>
            <person name="Karp M."/>
        </authorList>
    </citation>
    <scope>NUCLEOTIDE SEQUENCE [LARGE SCALE GENOMIC DNA]</scope>
    <source>
        <strain evidence="4">DSM 8682</strain>
    </source>
</reference>
<sequence>MIEQVLVQDYNKNLQLISNFVAQNSNFIKKEILINGKINAYVLFIDGLANKSYVEESIIKPLMYKVDEDITKDEDIYEIAKKYLVVSSFRLNNNAKDIGAEILSGKTAVIIDGIKTAMIIDSLNDKYRDIQESTSEKSILGTRESFTENINLNLTIIQRKIKSPSLKIERFVVGEKTRTEAALVYVEDIIDKELLNTIKSRVLTVKAPAMHTTGVFEQFIERRPFNLFPQAKNTERPDKVVFDLLEGKAAIFFAESSSALVVPATFIEFFQGFEDYSERLVIANFSRITRFIAVISVLILGPIYLTLLLYNAELLPYQLMMVIINSRKGIPLPPFLEILAMEIAIEILREGGVRLPNPVGTTLAIVGGIVIGDAATRANLVSHATLFIVAITVVSTFLIPNYQMALCIRFLRFPMLILAQMFGFYGILIGFYILLVALVKLDSFGIPYFSPMAPSRFKDFGDVFVRDQIKKVFNEPVSLKPSLARRNKDE</sequence>
<dbReference type="RefSeq" id="WP_018660892.1">
    <property type="nucleotide sequence ID" value="NZ_HF952018.1"/>
</dbReference>
<dbReference type="Proteomes" id="UP000014923">
    <property type="component" value="Unassembled WGS sequence"/>
</dbReference>
<evidence type="ECO:0000256" key="1">
    <source>
        <dbReference type="ARBA" id="ARBA00005278"/>
    </source>
</evidence>
<protein>
    <submittedName>
        <fullName evidence="4">Spore germination protein GerKA</fullName>
    </submittedName>
</protein>
<comment type="similarity">
    <text evidence="1">Belongs to the GerABKA family.</text>
</comment>